<dbReference type="RefSeq" id="WP_119926123.1">
    <property type="nucleotide sequence ID" value="NZ_QZEY01000003.1"/>
</dbReference>
<dbReference type="InterPro" id="IPR000182">
    <property type="entry name" value="GNAT_dom"/>
</dbReference>
<dbReference type="InterPro" id="IPR013653">
    <property type="entry name" value="GCN5-like_dom"/>
</dbReference>
<protein>
    <submittedName>
        <fullName evidence="2">GNAT family N-acetyltransferase</fullName>
    </submittedName>
</protein>
<evidence type="ECO:0000259" key="1">
    <source>
        <dbReference type="PROSITE" id="PS51186"/>
    </source>
</evidence>
<dbReference type="InterPro" id="IPR016181">
    <property type="entry name" value="Acyl_CoA_acyltransferase"/>
</dbReference>
<dbReference type="Gene3D" id="3.40.630.30">
    <property type="match status" value="1"/>
</dbReference>
<name>A0A3A4AWB1_9ACTN</name>
<gene>
    <name evidence="2" type="ORF">D5H75_09945</name>
</gene>
<accession>A0A3A4AWB1</accession>
<evidence type="ECO:0000313" key="3">
    <source>
        <dbReference type="Proteomes" id="UP000265768"/>
    </source>
</evidence>
<dbReference type="SUPFAM" id="SSF55729">
    <property type="entry name" value="Acyl-CoA N-acyltransferases (Nat)"/>
    <property type="match status" value="1"/>
</dbReference>
<sequence length="213" mass="22369">MRQRVATRAEIVEAWVRGWAASRGTSAPVAVPGGFLIEVGLPGHVARYVLAEYDRSAVHDLAASVTVPGTWIKVCADPAEVTLPAGWEIQPADHMMTGPLDPVAPVPPAPYSLRVAAEGDVTVAEVRAPDGEVAARGRLARSGGYGIPDQIRTEPAHRRRGLGGVVMRALTASAHSGGARTGVLVATLEGRALYETLGWTLRSLVTAAVYRPA</sequence>
<dbReference type="PROSITE" id="PS51186">
    <property type="entry name" value="GNAT"/>
    <property type="match status" value="1"/>
</dbReference>
<comment type="caution">
    <text evidence="2">The sequence shown here is derived from an EMBL/GenBank/DDBJ whole genome shotgun (WGS) entry which is preliminary data.</text>
</comment>
<reference evidence="2 3" key="1">
    <citation type="submission" date="2018-09" db="EMBL/GenBank/DDBJ databases">
        <title>YIM 75507 draft genome.</title>
        <authorList>
            <person name="Tang S."/>
            <person name="Feng Y."/>
        </authorList>
    </citation>
    <scope>NUCLEOTIDE SEQUENCE [LARGE SCALE GENOMIC DNA]</scope>
    <source>
        <strain evidence="2 3">YIM 75507</strain>
    </source>
</reference>
<organism evidence="2 3">
    <name type="scientific">Bailinhaonella thermotolerans</name>
    <dbReference type="NCBI Taxonomy" id="1070861"/>
    <lineage>
        <taxon>Bacteria</taxon>
        <taxon>Bacillati</taxon>
        <taxon>Actinomycetota</taxon>
        <taxon>Actinomycetes</taxon>
        <taxon>Streptosporangiales</taxon>
        <taxon>Streptosporangiaceae</taxon>
        <taxon>Bailinhaonella</taxon>
    </lineage>
</organism>
<dbReference type="OrthoDB" id="4966223at2"/>
<dbReference type="AlphaFoldDB" id="A0A3A4AWB1"/>
<keyword evidence="3" id="KW-1185">Reference proteome</keyword>
<feature type="domain" description="N-acetyltransferase" evidence="1">
    <location>
        <begin position="84"/>
        <end position="213"/>
    </location>
</feature>
<dbReference type="Pfam" id="PF08445">
    <property type="entry name" value="FR47"/>
    <property type="match status" value="1"/>
</dbReference>
<dbReference type="GO" id="GO:0016747">
    <property type="term" value="F:acyltransferase activity, transferring groups other than amino-acyl groups"/>
    <property type="evidence" value="ECO:0007669"/>
    <property type="project" value="InterPro"/>
</dbReference>
<proteinExistence type="predicted"/>
<dbReference type="Proteomes" id="UP000265768">
    <property type="component" value="Unassembled WGS sequence"/>
</dbReference>
<keyword evidence="2" id="KW-0808">Transferase</keyword>
<dbReference type="EMBL" id="QZEY01000003">
    <property type="protein sequence ID" value="RJL33163.1"/>
    <property type="molecule type" value="Genomic_DNA"/>
</dbReference>
<evidence type="ECO:0000313" key="2">
    <source>
        <dbReference type="EMBL" id="RJL33163.1"/>
    </source>
</evidence>